<accession>A0ACA9Q2Q8</accession>
<organism evidence="1 2">
    <name type="scientific">Dentiscutata heterogama</name>
    <dbReference type="NCBI Taxonomy" id="1316150"/>
    <lineage>
        <taxon>Eukaryota</taxon>
        <taxon>Fungi</taxon>
        <taxon>Fungi incertae sedis</taxon>
        <taxon>Mucoromycota</taxon>
        <taxon>Glomeromycotina</taxon>
        <taxon>Glomeromycetes</taxon>
        <taxon>Diversisporales</taxon>
        <taxon>Gigasporaceae</taxon>
        <taxon>Dentiscutata</taxon>
    </lineage>
</organism>
<proteinExistence type="predicted"/>
<sequence>NNRFNNDTSALVTLTTGASLALSTHIINFNFSIFASFSVKE</sequence>
<dbReference type="Proteomes" id="UP000789702">
    <property type="component" value="Unassembled WGS sequence"/>
</dbReference>
<dbReference type="EMBL" id="CAJVPU010035459">
    <property type="protein sequence ID" value="CAG8727848.1"/>
    <property type="molecule type" value="Genomic_DNA"/>
</dbReference>
<gene>
    <name evidence="1" type="ORF">DHETER_LOCUS13244</name>
</gene>
<evidence type="ECO:0000313" key="2">
    <source>
        <dbReference type="Proteomes" id="UP000789702"/>
    </source>
</evidence>
<keyword evidence="2" id="KW-1185">Reference proteome</keyword>
<protein>
    <submittedName>
        <fullName evidence="1">3006_t:CDS:1</fullName>
    </submittedName>
</protein>
<evidence type="ECO:0000313" key="1">
    <source>
        <dbReference type="EMBL" id="CAG8727848.1"/>
    </source>
</evidence>
<feature type="non-terminal residue" evidence="1">
    <location>
        <position position="41"/>
    </location>
</feature>
<comment type="caution">
    <text evidence="1">The sequence shown here is derived from an EMBL/GenBank/DDBJ whole genome shotgun (WGS) entry which is preliminary data.</text>
</comment>
<name>A0ACA9Q2Q8_9GLOM</name>
<feature type="non-terminal residue" evidence="1">
    <location>
        <position position="1"/>
    </location>
</feature>
<reference evidence="1" key="1">
    <citation type="submission" date="2021-06" db="EMBL/GenBank/DDBJ databases">
        <authorList>
            <person name="Kallberg Y."/>
            <person name="Tangrot J."/>
            <person name="Rosling A."/>
        </authorList>
    </citation>
    <scope>NUCLEOTIDE SEQUENCE</scope>
    <source>
        <strain evidence="1">IL203A</strain>
    </source>
</reference>